<evidence type="ECO:0000313" key="2">
    <source>
        <dbReference type="EMBL" id="MFD0944591.1"/>
    </source>
</evidence>
<dbReference type="Proteomes" id="UP001596976">
    <property type="component" value="Unassembled WGS sequence"/>
</dbReference>
<name>A0ABW3GZE7_9BACL</name>
<dbReference type="SFLD" id="SFLDG01146">
    <property type="entry name" value="C1.2.2"/>
    <property type="match status" value="1"/>
</dbReference>
<dbReference type="PANTHER" id="PTHR16504:SF4">
    <property type="entry name" value="5'(3')-DEOXYRIBONUCLEOTIDASE"/>
    <property type="match status" value="1"/>
</dbReference>
<dbReference type="InterPro" id="IPR023214">
    <property type="entry name" value="HAD_sf"/>
</dbReference>
<accession>A0ABW3GZE7</accession>
<dbReference type="EMBL" id="JBHTJF010000043">
    <property type="protein sequence ID" value="MFD0944591.1"/>
    <property type="molecule type" value="Genomic_DNA"/>
</dbReference>
<comment type="similarity">
    <text evidence="1">Belongs to the 5'(3')-deoxyribonucleotidase family.</text>
</comment>
<gene>
    <name evidence="2" type="ORF">ACFQ0V_12650</name>
</gene>
<proteinExistence type="inferred from homology"/>
<organism evidence="2 3">
    <name type="scientific">Savagea faecisuis</name>
    <dbReference type="NCBI Taxonomy" id="1274803"/>
    <lineage>
        <taxon>Bacteria</taxon>
        <taxon>Bacillati</taxon>
        <taxon>Bacillota</taxon>
        <taxon>Bacilli</taxon>
        <taxon>Bacillales</taxon>
        <taxon>Caryophanaceae</taxon>
        <taxon>Savagea</taxon>
    </lineage>
</organism>
<dbReference type="InterPro" id="IPR010708">
    <property type="entry name" value="5'(3')-deoxyribonucleotidase"/>
</dbReference>
<dbReference type="PANTHER" id="PTHR16504">
    <property type="entry name" value="5'(3')-DEOXYRIBONUCLEOTIDASE"/>
    <property type="match status" value="1"/>
</dbReference>
<sequence>MKKRIAVDMDEVLADFSGTSLKLMNEYAGTNFTKKDLEGKKIMDLFPNDLEYFFEKIQERDYFRTFPVIEGSQDVLHRLSEHYEIMVATAAMEVPNSFDAKYDWLREHFPFLNPSLFVFCGDKKVIHADYLIDDNINQLQSFTGRGVMLEAPNNVNIDYDVKMKNWNEVEKYFMKMNG</sequence>
<dbReference type="SFLD" id="SFLDS00003">
    <property type="entry name" value="Haloacid_Dehalogenase"/>
    <property type="match status" value="1"/>
</dbReference>
<comment type="caution">
    <text evidence="2">The sequence shown here is derived from an EMBL/GenBank/DDBJ whole genome shotgun (WGS) entry which is preliminary data.</text>
</comment>
<protein>
    <submittedName>
        <fullName evidence="2">5'-3'-deoxyribonucleotidase</fullName>
    </submittedName>
</protein>
<evidence type="ECO:0000256" key="1">
    <source>
        <dbReference type="ARBA" id="ARBA00009589"/>
    </source>
</evidence>
<dbReference type="Pfam" id="PF06941">
    <property type="entry name" value="NT5C"/>
    <property type="match status" value="1"/>
</dbReference>
<dbReference type="Gene3D" id="1.10.40.40">
    <property type="entry name" value="Deoxyribonucleotidase, domain 2"/>
    <property type="match status" value="1"/>
</dbReference>
<dbReference type="SUPFAM" id="SSF56784">
    <property type="entry name" value="HAD-like"/>
    <property type="match status" value="1"/>
</dbReference>
<evidence type="ECO:0000313" key="3">
    <source>
        <dbReference type="Proteomes" id="UP001596976"/>
    </source>
</evidence>
<dbReference type="SFLD" id="SFLDG01126">
    <property type="entry name" value="C1.2:_Nucleotidase_Like"/>
    <property type="match status" value="1"/>
</dbReference>
<dbReference type="Gene3D" id="3.40.50.1000">
    <property type="entry name" value="HAD superfamily/HAD-like"/>
    <property type="match status" value="1"/>
</dbReference>
<reference evidence="3" key="1">
    <citation type="journal article" date="2019" name="Int. J. Syst. Evol. Microbiol.">
        <title>The Global Catalogue of Microorganisms (GCM) 10K type strain sequencing project: providing services to taxonomists for standard genome sequencing and annotation.</title>
        <authorList>
            <consortium name="The Broad Institute Genomics Platform"/>
            <consortium name="The Broad Institute Genome Sequencing Center for Infectious Disease"/>
            <person name="Wu L."/>
            <person name="Ma J."/>
        </authorList>
    </citation>
    <scope>NUCLEOTIDE SEQUENCE [LARGE SCALE GENOMIC DNA]</scope>
    <source>
        <strain evidence="3">CCUG 63563</strain>
    </source>
</reference>
<keyword evidence="3" id="KW-1185">Reference proteome</keyword>
<dbReference type="InterPro" id="IPR036412">
    <property type="entry name" value="HAD-like_sf"/>
</dbReference>
<dbReference type="RefSeq" id="WP_381014235.1">
    <property type="nucleotide sequence ID" value="NZ_JBHTJF010000043.1"/>
</dbReference>